<dbReference type="Proteomes" id="UP000198861">
    <property type="component" value="Unassembled WGS sequence"/>
</dbReference>
<organism evidence="1 2">
    <name type="scientific">Azotobacter beijerinckii</name>
    <dbReference type="NCBI Taxonomy" id="170623"/>
    <lineage>
        <taxon>Bacteria</taxon>
        <taxon>Pseudomonadati</taxon>
        <taxon>Pseudomonadota</taxon>
        <taxon>Gammaproteobacteria</taxon>
        <taxon>Pseudomonadales</taxon>
        <taxon>Pseudomonadaceae</taxon>
        <taxon>Azotobacter</taxon>
    </lineage>
</organism>
<evidence type="ECO:0008006" key="3">
    <source>
        <dbReference type="Google" id="ProtNLM"/>
    </source>
</evidence>
<comment type="caution">
    <text evidence="1">The sequence shown here is derived from an EMBL/GenBank/DDBJ whole genome shotgun (WGS) entry which is preliminary data.</text>
</comment>
<protein>
    <recommendedName>
        <fullName evidence="3">Transposase</fullName>
    </recommendedName>
</protein>
<keyword evidence="2" id="KW-1185">Reference proteome</keyword>
<gene>
    <name evidence="1" type="ORF">SAMN04244571_02961</name>
</gene>
<proteinExistence type="predicted"/>
<accession>A0A1I1B6A4</accession>
<sequence>MTYEKLSVDKRLTKSQVIFLAESGLDSIECLHPFRAGVLA</sequence>
<reference evidence="1 2" key="1">
    <citation type="submission" date="2016-10" db="EMBL/GenBank/DDBJ databases">
        <authorList>
            <person name="Varghese N."/>
            <person name="Submissions S."/>
        </authorList>
    </citation>
    <scope>NUCLEOTIDE SEQUENCE [LARGE SCALE GENOMIC DNA]</scope>
    <source>
        <strain evidence="1 2">DSM 282</strain>
    </source>
</reference>
<dbReference type="EMBL" id="FOKJ01000052">
    <property type="protein sequence ID" value="SFB45811.1"/>
    <property type="molecule type" value="Genomic_DNA"/>
</dbReference>
<evidence type="ECO:0000313" key="2">
    <source>
        <dbReference type="Proteomes" id="UP000198861"/>
    </source>
</evidence>
<feature type="non-terminal residue" evidence="1">
    <location>
        <position position="40"/>
    </location>
</feature>
<name>A0A1I1B6A4_9GAMM</name>
<evidence type="ECO:0000313" key="1">
    <source>
        <dbReference type="EMBL" id="SFB45811.1"/>
    </source>
</evidence>